<sequence>MAKQALKPDDVVDGPPALPRWMIWVAAGLILVVGIVAYANSLAGAFVLDDEFTIQKGHLLRPGTPITELLKSPRPVFKLTLRFNYALDAWFARSTKRPHPRAGLGPWGYHLFNVAVHVLAALALFGVVRRTLLSDRLAGLFGRAALPLSLIVALIWLVHPLQTSAVTYVVQRAESLTGLLYLLTLYFAIRAFAAQGSRLWRNVWSVLAVAVCFLGMGCKEIMVGALITVFVYDLIFVGESPKLWGTLRRRWGLYVALTLTYSLLIVGRVFASLSAKGPPSAGFSMKEVTAWTYPLTQFHAICRYLRLSFWPTGLVLDYWWLPAQSVWEVWYYAVIILALLAATGLALWRKPALGFLGLWFFLILAPSSSIYPIKDVIFEHRMYLSLAAVVVGVVCGCYVLGVRLLRRLGVERSSRVLAAGIGSVAALAVVVALTVLTVRRNRMYHTESGM</sequence>
<dbReference type="GO" id="GO:0000030">
    <property type="term" value="F:mannosyltransferase activity"/>
    <property type="evidence" value="ECO:0007669"/>
    <property type="project" value="TreeGrafter"/>
</dbReference>
<keyword evidence="1" id="KW-1133">Transmembrane helix</keyword>
<feature type="transmembrane region" description="Helical" evidence="1">
    <location>
        <begin position="251"/>
        <end position="271"/>
    </location>
</feature>
<feature type="transmembrane region" description="Helical" evidence="1">
    <location>
        <begin position="417"/>
        <end position="438"/>
    </location>
</feature>
<feature type="transmembrane region" description="Helical" evidence="1">
    <location>
        <begin position="178"/>
        <end position="194"/>
    </location>
</feature>
<dbReference type="GO" id="GO:0035269">
    <property type="term" value="P:protein O-linked glycosylation via mannose"/>
    <property type="evidence" value="ECO:0007669"/>
    <property type="project" value="TreeGrafter"/>
</dbReference>
<keyword evidence="1" id="KW-0812">Transmembrane</keyword>
<gene>
    <name evidence="2" type="ORF">LCGC14_2222720</name>
</gene>
<feature type="non-terminal residue" evidence="2">
    <location>
        <position position="450"/>
    </location>
</feature>
<dbReference type="GO" id="GO:0005783">
    <property type="term" value="C:endoplasmic reticulum"/>
    <property type="evidence" value="ECO:0007669"/>
    <property type="project" value="TreeGrafter"/>
</dbReference>
<evidence type="ECO:0000313" key="2">
    <source>
        <dbReference type="EMBL" id="KKL58703.1"/>
    </source>
</evidence>
<organism evidence="2">
    <name type="scientific">marine sediment metagenome</name>
    <dbReference type="NCBI Taxonomy" id="412755"/>
    <lineage>
        <taxon>unclassified sequences</taxon>
        <taxon>metagenomes</taxon>
        <taxon>ecological metagenomes</taxon>
    </lineage>
</organism>
<dbReference type="EMBL" id="LAZR01029730">
    <property type="protein sequence ID" value="KKL58703.1"/>
    <property type="molecule type" value="Genomic_DNA"/>
</dbReference>
<dbReference type="PANTHER" id="PTHR44395:SF1">
    <property type="entry name" value="PROTEIN O-MANNOSYL-TRANSFERASE TMTC3"/>
    <property type="match status" value="1"/>
</dbReference>
<feature type="transmembrane region" description="Helical" evidence="1">
    <location>
        <begin position="383"/>
        <end position="405"/>
    </location>
</feature>
<keyword evidence="1" id="KW-0472">Membrane</keyword>
<feature type="transmembrane region" description="Helical" evidence="1">
    <location>
        <begin position="353"/>
        <end position="371"/>
    </location>
</feature>
<comment type="caution">
    <text evidence="2">The sequence shown here is derived from an EMBL/GenBank/DDBJ whole genome shotgun (WGS) entry which is preliminary data.</text>
</comment>
<evidence type="ECO:0008006" key="3">
    <source>
        <dbReference type="Google" id="ProtNLM"/>
    </source>
</evidence>
<protein>
    <recommendedName>
        <fullName evidence="3">Glycosyltransferase RgtA/B/C/D-like domain-containing protein</fullName>
    </recommendedName>
</protein>
<feature type="transmembrane region" description="Helical" evidence="1">
    <location>
        <begin position="107"/>
        <end position="128"/>
    </location>
</feature>
<dbReference type="PANTHER" id="PTHR44395">
    <property type="match status" value="1"/>
</dbReference>
<feature type="transmembrane region" description="Helical" evidence="1">
    <location>
        <begin position="206"/>
        <end position="231"/>
    </location>
</feature>
<evidence type="ECO:0000256" key="1">
    <source>
        <dbReference type="SAM" id="Phobius"/>
    </source>
</evidence>
<reference evidence="2" key="1">
    <citation type="journal article" date="2015" name="Nature">
        <title>Complex archaea that bridge the gap between prokaryotes and eukaryotes.</title>
        <authorList>
            <person name="Spang A."/>
            <person name="Saw J.H."/>
            <person name="Jorgensen S.L."/>
            <person name="Zaremba-Niedzwiedzka K."/>
            <person name="Martijn J."/>
            <person name="Lind A.E."/>
            <person name="van Eijk R."/>
            <person name="Schleper C."/>
            <person name="Guy L."/>
            <person name="Ettema T.J."/>
        </authorList>
    </citation>
    <scope>NUCLEOTIDE SEQUENCE</scope>
</reference>
<accession>A0A0F9DAJ3</accession>
<name>A0A0F9DAJ3_9ZZZZ</name>
<feature type="transmembrane region" description="Helical" evidence="1">
    <location>
        <begin position="21"/>
        <end position="39"/>
    </location>
</feature>
<dbReference type="AlphaFoldDB" id="A0A0F9DAJ3"/>
<feature type="transmembrane region" description="Helical" evidence="1">
    <location>
        <begin position="140"/>
        <end position="158"/>
    </location>
</feature>
<proteinExistence type="predicted"/>
<feature type="transmembrane region" description="Helical" evidence="1">
    <location>
        <begin position="329"/>
        <end position="348"/>
    </location>
</feature>